<sequence>MTTYQIPSLVASKVSPSAHALLQKVHRFVETECIPADAVFDAQQPTDPAKRFLNTYPAIIDTLKARARAQGLWNLFLSQKHYPEGVPLTNLEYGLMAEIMGRSLIASEAMNCSAPDTGNMEVLAKYGSPAQKAQWLTPLLEGNIRSAFVMTERHRASADAKNINLEITRQGNEYVLNGTKWWSSGAGDPRCKLYLVMGKSDASNPNPYKQQSVVIVPAGTPGVQVRRALSVYGYDDAPHGHCEITFTNVHVPLENMVFGPGRGFEIIQGRLGPGRIHHCMRSVGAAERALEYMIARVNDPDRKTFGKLLSEHGSILEWIAKSRLEIDAGRLLVLNAADKIDNSDAKGAMSLIAQAKVYVPSMSLAVIDRAVQAHGAAGVSQDFPLARMWAHQRTLRIADGPDEVHLNQLGRTENRRSKEIEDKIAMQTKKTQELMQEFGIRVRANL</sequence>
<dbReference type="SUPFAM" id="SSF56645">
    <property type="entry name" value="Acyl-CoA dehydrogenase NM domain-like"/>
    <property type="match status" value="1"/>
</dbReference>
<dbReference type="InterPro" id="IPR046373">
    <property type="entry name" value="Acyl-CoA_Oxase/DH_mid-dom_sf"/>
</dbReference>
<dbReference type="InterPro" id="IPR009075">
    <property type="entry name" value="AcylCo_DH/oxidase_C"/>
</dbReference>
<dbReference type="InterPro" id="IPR037069">
    <property type="entry name" value="AcylCoA_DH/ox_N_sf"/>
</dbReference>
<accession>A0A292PTL7</accession>
<keyword evidence="5 7" id="KW-0274">FAD</keyword>
<evidence type="ECO:0000313" key="12">
    <source>
        <dbReference type="Proteomes" id="UP001412239"/>
    </source>
</evidence>
<gene>
    <name evidence="11" type="ORF">GSTUAT00004983001</name>
</gene>
<evidence type="ECO:0000256" key="2">
    <source>
        <dbReference type="ARBA" id="ARBA00009347"/>
    </source>
</evidence>
<dbReference type="Pfam" id="PF02771">
    <property type="entry name" value="Acyl-CoA_dh_N"/>
    <property type="match status" value="1"/>
</dbReference>
<dbReference type="Proteomes" id="UP001412239">
    <property type="component" value="Unassembled WGS sequence"/>
</dbReference>
<dbReference type="AlphaFoldDB" id="A0A292PTL7"/>
<comment type="similarity">
    <text evidence="2 7">Belongs to the acyl-CoA dehydrogenase family.</text>
</comment>
<evidence type="ECO:0000256" key="4">
    <source>
        <dbReference type="ARBA" id="ARBA00022630"/>
    </source>
</evidence>
<comment type="subunit">
    <text evidence="3">Homodimer.</text>
</comment>
<dbReference type="EMBL" id="LN891036">
    <property type="protein sequence ID" value="CUS10952.1"/>
    <property type="molecule type" value="Genomic_DNA"/>
</dbReference>
<evidence type="ECO:0000259" key="8">
    <source>
        <dbReference type="Pfam" id="PF00441"/>
    </source>
</evidence>
<dbReference type="PANTHER" id="PTHR48083">
    <property type="entry name" value="MEDIUM-CHAIN SPECIFIC ACYL-COA DEHYDROGENASE, MITOCHONDRIAL-RELATED"/>
    <property type="match status" value="1"/>
</dbReference>
<name>A0A292PTL7_9PEZI</name>
<dbReference type="Gene3D" id="2.40.110.10">
    <property type="entry name" value="Butyryl-CoA Dehydrogenase, subunit A, domain 2"/>
    <property type="match status" value="1"/>
</dbReference>
<proteinExistence type="inferred from homology"/>
<feature type="domain" description="Acyl-CoA dehydrogenase/oxidase C-terminal" evidence="8">
    <location>
        <begin position="261"/>
        <end position="411"/>
    </location>
</feature>
<dbReference type="Pfam" id="PF02770">
    <property type="entry name" value="Acyl-CoA_dh_M"/>
    <property type="match status" value="1"/>
</dbReference>
<dbReference type="GO" id="GO:0050660">
    <property type="term" value="F:flavin adenine dinucleotide binding"/>
    <property type="evidence" value="ECO:0007669"/>
    <property type="project" value="InterPro"/>
</dbReference>
<dbReference type="InterPro" id="IPR013786">
    <property type="entry name" value="AcylCoA_DH/ox_N"/>
</dbReference>
<evidence type="ECO:0000313" key="11">
    <source>
        <dbReference type="EMBL" id="CUS10952.1"/>
    </source>
</evidence>
<dbReference type="GO" id="GO:0005737">
    <property type="term" value="C:cytoplasm"/>
    <property type="evidence" value="ECO:0007669"/>
    <property type="project" value="TreeGrafter"/>
</dbReference>
<feature type="domain" description="Acyl-CoA oxidase/dehydrogenase middle" evidence="9">
    <location>
        <begin position="147"/>
        <end position="249"/>
    </location>
</feature>
<evidence type="ECO:0000256" key="5">
    <source>
        <dbReference type="ARBA" id="ARBA00022827"/>
    </source>
</evidence>
<evidence type="ECO:0000259" key="9">
    <source>
        <dbReference type="Pfam" id="PF02770"/>
    </source>
</evidence>
<dbReference type="Pfam" id="PF00441">
    <property type="entry name" value="Acyl-CoA_dh_1"/>
    <property type="match status" value="1"/>
</dbReference>
<dbReference type="InterPro" id="IPR006091">
    <property type="entry name" value="Acyl-CoA_Oxase/DH_mid-dom"/>
</dbReference>
<comment type="cofactor">
    <cofactor evidence="1 7">
        <name>FAD</name>
        <dbReference type="ChEBI" id="CHEBI:57692"/>
    </cofactor>
</comment>
<evidence type="ECO:0000256" key="1">
    <source>
        <dbReference type="ARBA" id="ARBA00001974"/>
    </source>
</evidence>
<evidence type="ECO:0000256" key="6">
    <source>
        <dbReference type="ARBA" id="ARBA00023002"/>
    </source>
</evidence>
<keyword evidence="12" id="KW-1185">Reference proteome</keyword>
<feature type="domain" description="Acyl-CoA dehydrogenase/oxidase N-terminal" evidence="10">
    <location>
        <begin position="17"/>
        <end position="142"/>
    </location>
</feature>
<dbReference type="PANTHER" id="PTHR48083:SF13">
    <property type="entry name" value="ACYL-COA DEHYDROGENASE FAMILY MEMBER 11"/>
    <property type="match status" value="1"/>
</dbReference>
<protein>
    <recommendedName>
        <fullName evidence="13">Acyl-CoA dehydrogenase NM domain-like protein</fullName>
    </recommendedName>
</protein>
<reference evidence="11" key="1">
    <citation type="submission" date="2015-10" db="EMBL/GenBank/DDBJ databases">
        <authorList>
            <person name="Regsiter A."/>
            <person name="william w."/>
        </authorList>
    </citation>
    <scope>NUCLEOTIDE SEQUENCE</scope>
    <source>
        <strain evidence="11">Montdore</strain>
    </source>
</reference>
<dbReference type="InterPro" id="IPR009100">
    <property type="entry name" value="AcylCoA_DH/oxidase_NM_dom_sf"/>
</dbReference>
<dbReference type="Gene3D" id="1.20.140.10">
    <property type="entry name" value="Butyryl-CoA Dehydrogenase, subunit A, domain 3"/>
    <property type="match status" value="1"/>
</dbReference>
<evidence type="ECO:0008006" key="13">
    <source>
        <dbReference type="Google" id="ProtNLM"/>
    </source>
</evidence>
<dbReference type="Gene3D" id="1.10.540.10">
    <property type="entry name" value="Acyl-CoA dehydrogenase/oxidase, N-terminal domain"/>
    <property type="match status" value="1"/>
</dbReference>
<dbReference type="GO" id="GO:0003995">
    <property type="term" value="F:acyl-CoA dehydrogenase activity"/>
    <property type="evidence" value="ECO:0007669"/>
    <property type="project" value="TreeGrafter"/>
</dbReference>
<dbReference type="InterPro" id="IPR036250">
    <property type="entry name" value="AcylCo_DH-like_C"/>
</dbReference>
<dbReference type="InterPro" id="IPR050741">
    <property type="entry name" value="Acyl-CoA_dehydrogenase"/>
</dbReference>
<dbReference type="GO" id="GO:0033539">
    <property type="term" value="P:fatty acid beta-oxidation using acyl-CoA dehydrogenase"/>
    <property type="evidence" value="ECO:0007669"/>
    <property type="project" value="TreeGrafter"/>
</dbReference>
<dbReference type="SUPFAM" id="SSF47203">
    <property type="entry name" value="Acyl-CoA dehydrogenase C-terminal domain-like"/>
    <property type="match status" value="1"/>
</dbReference>
<evidence type="ECO:0000256" key="3">
    <source>
        <dbReference type="ARBA" id="ARBA00011738"/>
    </source>
</evidence>
<evidence type="ECO:0000256" key="7">
    <source>
        <dbReference type="RuleBase" id="RU362125"/>
    </source>
</evidence>
<organism evidence="11 12">
    <name type="scientific">Tuber aestivum</name>
    <name type="common">summer truffle</name>
    <dbReference type="NCBI Taxonomy" id="59557"/>
    <lineage>
        <taxon>Eukaryota</taxon>
        <taxon>Fungi</taxon>
        <taxon>Dikarya</taxon>
        <taxon>Ascomycota</taxon>
        <taxon>Pezizomycotina</taxon>
        <taxon>Pezizomycetes</taxon>
        <taxon>Pezizales</taxon>
        <taxon>Tuberaceae</taxon>
        <taxon>Tuber</taxon>
    </lineage>
</organism>
<evidence type="ECO:0000259" key="10">
    <source>
        <dbReference type="Pfam" id="PF02771"/>
    </source>
</evidence>
<keyword evidence="6 7" id="KW-0560">Oxidoreductase</keyword>
<keyword evidence="4 7" id="KW-0285">Flavoprotein</keyword>